<dbReference type="OrthoDB" id="7942268at2"/>
<dbReference type="AlphaFoldDB" id="A0A2S6GG30"/>
<dbReference type="InterPro" id="IPR000182">
    <property type="entry name" value="GNAT_dom"/>
</dbReference>
<sequence>MTDPVIRPLSAGEEYLFESLSVPPLVGRPMMCTDYRALLARGEYRPEWTYVALRGDTVVAKAAWWATAGDADPIALDWLDFTDHDAAVALLRAAPFRAEYALLLPVGWDTDPEVRAAGEARLSATEAAGMTRLVERYRYRWTPDRGLPPRTGRLTYHPEPDDEVFFALFREIHQGSLDAHSRRTVAEAGLDAAAREDLDILRWMRGPRAGWRVARDESGETVGLTIPTANPNDPVIGYIGVLPAHRGRGYAYALLVEATHLLVAAGADRVAAATDVTNLPMAAAFAKAGYPVVQHRIDMIYPS</sequence>
<protein>
    <submittedName>
        <fullName evidence="2">Acetyltransferase (GNAT) family protein</fullName>
    </submittedName>
</protein>
<accession>A0A2S6GG30</accession>
<feature type="domain" description="N-acetyltransferase" evidence="1">
    <location>
        <begin position="167"/>
        <end position="303"/>
    </location>
</feature>
<dbReference type="Proteomes" id="UP000239203">
    <property type="component" value="Unassembled WGS sequence"/>
</dbReference>
<dbReference type="RefSeq" id="WP_104482270.1">
    <property type="nucleotide sequence ID" value="NZ_CP154825.1"/>
</dbReference>
<keyword evidence="3" id="KW-1185">Reference proteome</keyword>
<evidence type="ECO:0000259" key="1">
    <source>
        <dbReference type="PROSITE" id="PS51186"/>
    </source>
</evidence>
<keyword evidence="2" id="KW-0808">Transferase</keyword>
<dbReference type="GO" id="GO:0016747">
    <property type="term" value="F:acyltransferase activity, transferring groups other than amino-acyl groups"/>
    <property type="evidence" value="ECO:0007669"/>
    <property type="project" value="InterPro"/>
</dbReference>
<name>A0A2S6GG30_9PSEU</name>
<gene>
    <name evidence="2" type="ORF">CLV40_12287</name>
</gene>
<comment type="caution">
    <text evidence="2">The sequence shown here is derived from an EMBL/GenBank/DDBJ whole genome shotgun (WGS) entry which is preliminary data.</text>
</comment>
<dbReference type="EMBL" id="PTIX01000022">
    <property type="protein sequence ID" value="PPK64096.1"/>
    <property type="molecule type" value="Genomic_DNA"/>
</dbReference>
<reference evidence="2 3" key="1">
    <citation type="submission" date="2018-02" db="EMBL/GenBank/DDBJ databases">
        <title>Genomic Encyclopedia of Archaeal and Bacterial Type Strains, Phase II (KMG-II): from individual species to whole genera.</title>
        <authorList>
            <person name="Goeker M."/>
        </authorList>
    </citation>
    <scope>NUCLEOTIDE SEQUENCE [LARGE SCALE GENOMIC DNA]</scope>
    <source>
        <strain evidence="2 3">YU 961-1</strain>
    </source>
</reference>
<proteinExistence type="predicted"/>
<evidence type="ECO:0000313" key="2">
    <source>
        <dbReference type="EMBL" id="PPK64096.1"/>
    </source>
</evidence>
<dbReference type="CDD" id="cd04301">
    <property type="entry name" value="NAT_SF"/>
    <property type="match status" value="1"/>
</dbReference>
<dbReference type="InterPro" id="IPR016181">
    <property type="entry name" value="Acyl_CoA_acyltransferase"/>
</dbReference>
<dbReference type="PROSITE" id="PS51186">
    <property type="entry name" value="GNAT"/>
    <property type="match status" value="1"/>
</dbReference>
<organism evidence="2 3">
    <name type="scientific">Actinokineospora auranticolor</name>
    <dbReference type="NCBI Taxonomy" id="155976"/>
    <lineage>
        <taxon>Bacteria</taxon>
        <taxon>Bacillati</taxon>
        <taxon>Actinomycetota</taxon>
        <taxon>Actinomycetes</taxon>
        <taxon>Pseudonocardiales</taxon>
        <taxon>Pseudonocardiaceae</taxon>
        <taxon>Actinokineospora</taxon>
    </lineage>
</organism>
<dbReference type="SUPFAM" id="SSF55729">
    <property type="entry name" value="Acyl-CoA N-acyltransferases (Nat)"/>
    <property type="match status" value="1"/>
</dbReference>
<dbReference type="Pfam" id="PF00583">
    <property type="entry name" value="Acetyltransf_1"/>
    <property type="match status" value="1"/>
</dbReference>
<dbReference type="Gene3D" id="3.40.630.30">
    <property type="match status" value="1"/>
</dbReference>
<evidence type="ECO:0000313" key="3">
    <source>
        <dbReference type="Proteomes" id="UP000239203"/>
    </source>
</evidence>